<keyword evidence="6" id="KW-1185">Reference proteome</keyword>
<sequence>MSYSLSLHDVVGSRPHKRRRFSLHDSEHPDDIDDLEIKSMTEDEADLGIRQLIAEEIDLEIAIRQRLLNTIDSRITWALLLQEALARDSSTPAPDATPDDFQEAALDALNAVEAPCAFLFDREESVYDDAEPPSLRSFSPVAPAQRDRIPPKVRPTRTAAAKLHPQKKLLYIRLPPSQIAVDEQIAILTCPICTRTQFSTLQGLLNHARLAHGIEWASHDACITACAALVPSSDEVEKDRVEEEGTEVPWGGNVVGLQRLFERAVGVNLPASLISEEGQGAAGAAAIPSTLLSRTLGLHADSPALAPFLGRTPKRRCIHAYEEDTDVDILSIDTAPHRPSPSLESREGVTRGTDVRSGHPWRMAFPHRNRARPELDLVVDAPALVDKVADNTAAPAIPGSTTSRFHNTARVHITDRSLFISPSRRLDLSISPSHTHRWMLSVTAPSYSIPLASFMIRLTVLAVAPTDSTQRQPCTVDKAPFAIIGSSSEPFLAKVVMEWASGGRMEVEHWIDLDTGNAASSVLGSEQVLDVELDRGTRLLPVPSGPPPPIPSLEREPAEITRQSVTKPQESIDELGYEKVLRSLLPRVPMTLKDMKFRSPFQVPYKLVPSPAHLLALVPGRRKAIEWGRARALQALYVQHAASASAELISLTIGDVYAFLEDSGLFPRSSSKITVPVPIAKDKKDKVKDKDKEKASALSPVDEPCLFCGIKKRVHPALAVTVKVKKEPVFDETTNWVCDIVPPHELERGLRIPFVDSTKILGGLETALYAGETAGDGRAQSLLHQHMTSSQTLRPWRYSARQIVSLNPPDLILAIHRSVGSLRLPHFPELPSPSLDKYRTNSEVEEAFAPSALLAAALKPFITVLVRSAVDVAKRDIAIASGTGNSGAVAVAGQGKVARTKRGRKVGSVLTPGHILRGLSLPNPVHGGGLGTTTLKDVLGLCLAGVGVPVEFGRSMTRASLRQIVDRDGSVEMGVTGEGDVVKIEPP</sequence>
<accession>A0A0D0BF61</accession>
<dbReference type="Proteomes" id="UP000054485">
    <property type="component" value="Unassembled WGS sequence"/>
</dbReference>
<dbReference type="Pfam" id="PF22951">
    <property type="entry name" value="3HBD"/>
    <property type="match status" value="1"/>
</dbReference>
<dbReference type="Pfam" id="PF25909">
    <property type="entry name" value="zf-C2H2_AHC1"/>
    <property type="match status" value="1"/>
</dbReference>
<dbReference type="InterPro" id="IPR038704">
    <property type="entry name" value="YEAST_sf"/>
</dbReference>
<comment type="subcellular location">
    <subcellularLocation>
        <location evidence="2">Nucleus</location>
    </subcellularLocation>
</comment>
<dbReference type="STRING" id="930992.A0A0D0BF61"/>
<evidence type="ECO:0000256" key="3">
    <source>
        <dbReference type="SAM" id="MobiDB-lite"/>
    </source>
</evidence>
<organism evidence="5 6">
    <name type="scientific">Suillus luteus UH-Slu-Lm8-n1</name>
    <dbReference type="NCBI Taxonomy" id="930992"/>
    <lineage>
        <taxon>Eukaryota</taxon>
        <taxon>Fungi</taxon>
        <taxon>Dikarya</taxon>
        <taxon>Basidiomycota</taxon>
        <taxon>Agaricomycotina</taxon>
        <taxon>Agaricomycetes</taxon>
        <taxon>Agaricomycetidae</taxon>
        <taxon>Boletales</taxon>
        <taxon>Suillineae</taxon>
        <taxon>Suillaceae</taxon>
        <taxon>Suillus</taxon>
    </lineage>
</organism>
<dbReference type="PROSITE" id="PS51037">
    <property type="entry name" value="YEATS"/>
    <property type="match status" value="1"/>
</dbReference>
<feature type="compositionally biased region" description="Basic and acidic residues" evidence="3">
    <location>
        <begin position="344"/>
        <end position="357"/>
    </location>
</feature>
<proteinExistence type="predicted"/>
<dbReference type="EMBL" id="KN835253">
    <property type="protein sequence ID" value="KIK41923.1"/>
    <property type="molecule type" value="Genomic_DNA"/>
</dbReference>
<dbReference type="InterPro" id="IPR055129">
    <property type="entry name" value="YEATS_dom"/>
</dbReference>
<protein>
    <recommendedName>
        <fullName evidence="4">YEATS domain-containing protein</fullName>
    </recommendedName>
</protein>
<evidence type="ECO:0000313" key="6">
    <source>
        <dbReference type="Proteomes" id="UP000054485"/>
    </source>
</evidence>
<feature type="region of interest" description="Disordered" evidence="3">
    <location>
        <begin position="332"/>
        <end position="361"/>
    </location>
</feature>
<evidence type="ECO:0000259" key="4">
    <source>
        <dbReference type="PROSITE" id="PS51037"/>
    </source>
</evidence>
<dbReference type="InParanoid" id="A0A0D0BF61"/>
<evidence type="ECO:0000256" key="2">
    <source>
        <dbReference type="PROSITE-ProRule" id="PRU00376"/>
    </source>
</evidence>
<reference evidence="5 6" key="1">
    <citation type="submission" date="2014-04" db="EMBL/GenBank/DDBJ databases">
        <authorList>
            <consortium name="DOE Joint Genome Institute"/>
            <person name="Kuo A."/>
            <person name="Ruytinx J."/>
            <person name="Rineau F."/>
            <person name="Colpaert J."/>
            <person name="Kohler A."/>
            <person name="Nagy L.G."/>
            <person name="Floudas D."/>
            <person name="Copeland A."/>
            <person name="Barry K.W."/>
            <person name="Cichocki N."/>
            <person name="Veneault-Fourrey C."/>
            <person name="LaButti K."/>
            <person name="Lindquist E.A."/>
            <person name="Lipzen A."/>
            <person name="Lundell T."/>
            <person name="Morin E."/>
            <person name="Murat C."/>
            <person name="Sun H."/>
            <person name="Tunlid A."/>
            <person name="Henrissat B."/>
            <person name="Grigoriev I.V."/>
            <person name="Hibbett D.S."/>
            <person name="Martin F."/>
            <person name="Nordberg H.P."/>
            <person name="Cantor M.N."/>
            <person name="Hua S.X."/>
        </authorList>
    </citation>
    <scope>NUCLEOTIDE SEQUENCE [LARGE SCALE GENOMIC DNA]</scope>
    <source>
        <strain evidence="5 6">UH-Slu-Lm8-n1</strain>
    </source>
</reference>
<dbReference type="InterPro" id="IPR058706">
    <property type="entry name" value="zf-C2H2_AHC1-like"/>
</dbReference>
<evidence type="ECO:0000313" key="5">
    <source>
        <dbReference type="EMBL" id="KIK41923.1"/>
    </source>
</evidence>
<name>A0A0D0BF61_9AGAM</name>
<dbReference type="GO" id="GO:0005634">
    <property type="term" value="C:nucleus"/>
    <property type="evidence" value="ECO:0007669"/>
    <property type="project" value="UniProtKB-SubCell"/>
</dbReference>
<reference evidence="6" key="2">
    <citation type="submission" date="2015-01" db="EMBL/GenBank/DDBJ databases">
        <title>Evolutionary Origins and Diversification of the Mycorrhizal Mutualists.</title>
        <authorList>
            <consortium name="DOE Joint Genome Institute"/>
            <consortium name="Mycorrhizal Genomics Consortium"/>
            <person name="Kohler A."/>
            <person name="Kuo A."/>
            <person name="Nagy L.G."/>
            <person name="Floudas D."/>
            <person name="Copeland A."/>
            <person name="Barry K.W."/>
            <person name="Cichocki N."/>
            <person name="Veneault-Fourrey C."/>
            <person name="LaButti K."/>
            <person name="Lindquist E.A."/>
            <person name="Lipzen A."/>
            <person name="Lundell T."/>
            <person name="Morin E."/>
            <person name="Murat C."/>
            <person name="Riley R."/>
            <person name="Ohm R."/>
            <person name="Sun H."/>
            <person name="Tunlid A."/>
            <person name="Henrissat B."/>
            <person name="Grigoriev I.V."/>
            <person name="Hibbett D.S."/>
            <person name="Martin F."/>
        </authorList>
    </citation>
    <scope>NUCLEOTIDE SEQUENCE [LARGE SCALE GENOMIC DNA]</scope>
    <source>
        <strain evidence="6">UH-Slu-Lm8-n1</strain>
    </source>
</reference>
<dbReference type="HOGENOM" id="CLU_012846_0_0_1"/>
<feature type="region of interest" description="Disordered" evidence="3">
    <location>
        <begin position="130"/>
        <end position="155"/>
    </location>
</feature>
<feature type="domain" description="YEATS" evidence="4">
    <location>
        <begin position="401"/>
        <end position="543"/>
    </location>
</feature>
<gene>
    <name evidence="5" type="ORF">CY34DRAFT_805487</name>
</gene>
<keyword evidence="1 2" id="KW-0539">Nucleus</keyword>
<dbReference type="Gene3D" id="2.60.40.1970">
    <property type="entry name" value="YEATS domain"/>
    <property type="match status" value="1"/>
</dbReference>
<dbReference type="AlphaFoldDB" id="A0A0D0BF61"/>
<dbReference type="OrthoDB" id="1741717at2759"/>
<dbReference type="InterPro" id="IPR055127">
    <property type="entry name" value="YEATS2_3HBD"/>
</dbReference>
<evidence type="ECO:0000256" key="1">
    <source>
        <dbReference type="ARBA" id="ARBA00023242"/>
    </source>
</evidence>